<evidence type="ECO:0000313" key="1">
    <source>
        <dbReference type="EMBL" id="SFE89096.1"/>
    </source>
</evidence>
<dbReference type="EMBL" id="FONY01000009">
    <property type="protein sequence ID" value="SFE89096.1"/>
    <property type="molecule type" value="Genomic_DNA"/>
</dbReference>
<name>A0A1I2E927_9BACT</name>
<sequence>MDFGKLQDISQVDFGLPTDHPLTPSVLAKSKKSPLEVYVGCPVWSCEAWVGTWYPPKTQSRDFLKYYAQQFNTIELNTTHYRIPDLSTIEKWRESTPTYFRFCPKIPQVISHDQLLQDVALLNQTFCENVYALGNRLGICFLQLPPYFAPDKLPILENYVKQFPSQVPLSVEFRHEAWFAKRNGLMPISEATEMLESYGVSTVICDVAGRRDVLHQRLTTTTAVIRFVGNNLHPTDYSRIDEWTHRIQNWIDMGLEKLYFFVHEPDNILSPDLSLYFIEKINKACNLTLKTPISYQKHSQIKLF</sequence>
<dbReference type="AlphaFoldDB" id="A0A1I2E927"/>
<accession>A0A1I2E927</accession>
<reference evidence="1 2" key="1">
    <citation type="submission" date="2016-10" db="EMBL/GenBank/DDBJ databases">
        <authorList>
            <person name="de Groot N.N."/>
        </authorList>
    </citation>
    <scope>NUCLEOTIDE SEQUENCE [LARGE SCALE GENOMIC DNA]</scope>
    <source>
        <strain>GEY</strain>
        <strain evidence="2">DSM 9560</strain>
    </source>
</reference>
<dbReference type="InterPro" id="IPR002763">
    <property type="entry name" value="DUF72"/>
</dbReference>
<dbReference type="InterPro" id="IPR036520">
    <property type="entry name" value="UPF0759_sf"/>
</dbReference>
<proteinExistence type="predicted"/>
<dbReference type="Proteomes" id="UP000199513">
    <property type="component" value="Unassembled WGS sequence"/>
</dbReference>
<dbReference type="Pfam" id="PF01904">
    <property type="entry name" value="DUF72"/>
    <property type="match status" value="1"/>
</dbReference>
<organism evidence="1 2">
    <name type="scientific">Thermoflexibacter ruber</name>
    <dbReference type="NCBI Taxonomy" id="1003"/>
    <lineage>
        <taxon>Bacteria</taxon>
        <taxon>Pseudomonadati</taxon>
        <taxon>Bacteroidota</taxon>
        <taxon>Cytophagia</taxon>
        <taxon>Cytophagales</taxon>
        <taxon>Thermoflexibacteraceae</taxon>
        <taxon>Thermoflexibacter</taxon>
    </lineage>
</organism>
<dbReference type="OrthoDB" id="9780310at2"/>
<dbReference type="SUPFAM" id="SSF117396">
    <property type="entry name" value="TM1631-like"/>
    <property type="match status" value="1"/>
</dbReference>
<protein>
    <submittedName>
        <fullName evidence="1">Uncharacterized conserved protein YecE, DUF72 family</fullName>
    </submittedName>
</protein>
<dbReference type="PANTHER" id="PTHR30348">
    <property type="entry name" value="UNCHARACTERIZED PROTEIN YECE"/>
    <property type="match status" value="1"/>
</dbReference>
<evidence type="ECO:0000313" key="2">
    <source>
        <dbReference type="Proteomes" id="UP000199513"/>
    </source>
</evidence>
<keyword evidence="2" id="KW-1185">Reference proteome</keyword>
<dbReference type="RefSeq" id="WP_091542160.1">
    <property type="nucleotide sequence ID" value="NZ_FONY01000009.1"/>
</dbReference>
<dbReference type="PANTHER" id="PTHR30348:SF9">
    <property type="entry name" value="UPF0759 PROTEIN YECE"/>
    <property type="match status" value="1"/>
</dbReference>
<dbReference type="STRING" id="1003.SAMN04488541_100952"/>
<dbReference type="Gene3D" id="3.20.20.410">
    <property type="entry name" value="Protein of unknown function UPF0759"/>
    <property type="match status" value="1"/>
</dbReference>
<gene>
    <name evidence="1" type="ORF">SAMN04488541_100952</name>
</gene>